<reference evidence="1" key="1">
    <citation type="submission" date="2021-03" db="EMBL/GenBank/DDBJ databases">
        <authorList>
            <consortium name="DOE Joint Genome Institute"/>
            <person name="Ahrendt S."/>
            <person name="Looney B.P."/>
            <person name="Miyauchi S."/>
            <person name="Morin E."/>
            <person name="Drula E."/>
            <person name="Courty P.E."/>
            <person name="Chicoki N."/>
            <person name="Fauchery L."/>
            <person name="Kohler A."/>
            <person name="Kuo A."/>
            <person name="Labutti K."/>
            <person name="Pangilinan J."/>
            <person name="Lipzen A."/>
            <person name="Riley R."/>
            <person name="Andreopoulos W."/>
            <person name="He G."/>
            <person name="Johnson J."/>
            <person name="Barry K.W."/>
            <person name="Grigoriev I.V."/>
            <person name="Nagy L."/>
            <person name="Hibbett D."/>
            <person name="Henrissat B."/>
            <person name="Matheny P.B."/>
            <person name="Labbe J."/>
            <person name="Martin F."/>
        </authorList>
    </citation>
    <scope>NUCLEOTIDE SEQUENCE</scope>
    <source>
        <strain evidence="1">HHB10654</strain>
    </source>
</reference>
<feature type="non-terminal residue" evidence="1">
    <location>
        <position position="1"/>
    </location>
</feature>
<accession>A0ACB8SWE5</accession>
<organism evidence="1 2">
    <name type="scientific">Artomyces pyxidatus</name>
    <dbReference type="NCBI Taxonomy" id="48021"/>
    <lineage>
        <taxon>Eukaryota</taxon>
        <taxon>Fungi</taxon>
        <taxon>Dikarya</taxon>
        <taxon>Basidiomycota</taxon>
        <taxon>Agaricomycotina</taxon>
        <taxon>Agaricomycetes</taxon>
        <taxon>Russulales</taxon>
        <taxon>Auriscalpiaceae</taxon>
        <taxon>Artomyces</taxon>
    </lineage>
</organism>
<reference evidence="1" key="2">
    <citation type="journal article" date="2022" name="New Phytol.">
        <title>Evolutionary transition to the ectomycorrhizal habit in the genomes of a hyperdiverse lineage of mushroom-forming fungi.</title>
        <authorList>
            <person name="Looney B."/>
            <person name="Miyauchi S."/>
            <person name="Morin E."/>
            <person name="Drula E."/>
            <person name="Courty P.E."/>
            <person name="Kohler A."/>
            <person name="Kuo A."/>
            <person name="LaButti K."/>
            <person name="Pangilinan J."/>
            <person name="Lipzen A."/>
            <person name="Riley R."/>
            <person name="Andreopoulos W."/>
            <person name="He G."/>
            <person name="Johnson J."/>
            <person name="Nolan M."/>
            <person name="Tritt A."/>
            <person name="Barry K.W."/>
            <person name="Grigoriev I.V."/>
            <person name="Nagy L.G."/>
            <person name="Hibbett D."/>
            <person name="Henrissat B."/>
            <person name="Matheny P.B."/>
            <person name="Labbe J."/>
            <person name="Martin F.M."/>
        </authorList>
    </citation>
    <scope>NUCLEOTIDE SEQUENCE</scope>
    <source>
        <strain evidence="1">HHB10654</strain>
    </source>
</reference>
<proteinExistence type="predicted"/>
<protein>
    <submittedName>
        <fullName evidence="1">Kinase-like protein</fullName>
    </submittedName>
</protein>
<dbReference type="Proteomes" id="UP000814140">
    <property type="component" value="Unassembled WGS sequence"/>
</dbReference>
<evidence type="ECO:0000313" key="2">
    <source>
        <dbReference type="Proteomes" id="UP000814140"/>
    </source>
</evidence>
<evidence type="ECO:0000313" key="1">
    <source>
        <dbReference type="EMBL" id="KAI0060704.1"/>
    </source>
</evidence>
<name>A0ACB8SWE5_9AGAM</name>
<comment type="caution">
    <text evidence="1">The sequence shown here is derived from an EMBL/GenBank/DDBJ whole genome shotgun (WGS) entry which is preliminary data.</text>
</comment>
<gene>
    <name evidence="1" type="ORF">BV25DRAFT_1807010</name>
</gene>
<keyword evidence="2" id="KW-1185">Reference proteome</keyword>
<sequence length="366" mass="40920">VFKATETTTGRVLAVKKSRASLLVRRPTLEHEVHVLKLLSGHPAIPSVVGYGRLRHFEYIALELMAQDLHHVVTEIGQKKGFRLLEQMLSALEHVHSHRIVHRDIKPSNILIRQNDSTSFVLIDFGIARPHIRREPAVIDLYAERRHIAGSLDYASINAHHGIGEGHLAPRDDLESLAYTLFFLLRRGLPWDMHGSHGSTLGQMAQIREKKKAWGGSRLASGHPSAFGELLDYARSLAFDEAIDYHGFRLQFEELLHTSGSGEEKWSKPEGRMPFPWMPCLPTDIMRSQTLWSRPQAIPKTHSALSKQASWSISASWLRPPSKDTACRRTIPIIGGVQSSILTNGAPSHVQRSLSSMLMTDASGSM</sequence>
<dbReference type="EMBL" id="MU277217">
    <property type="protein sequence ID" value="KAI0060704.1"/>
    <property type="molecule type" value="Genomic_DNA"/>
</dbReference>